<comment type="similarity">
    <text evidence="1">Belongs to the glycosyl hydrolase 13 family.</text>
</comment>
<evidence type="ECO:0000256" key="3">
    <source>
        <dbReference type="SAM" id="SignalP"/>
    </source>
</evidence>
<reference evidence="5" key="1">
    <citation type="submission" date="2022-08" db="EMBL/GenBank/DDBJ databases">
        <title>Genome sequencing of Nocardioides sp. STR2.</title>
        <authorList>
            <person name="So Y."/>
        </authorList>
    </citation>
    <scope>NUCLEOTIDE SEQUENCE</scope>
    <source>
        <strain evidence="5">STR2</strain>
    </source>
</reference>
<evidence type="ECO:0000256" key="1">
    <source>
        <dbReference type="ARBA" id="ARBA00008061"/>
    </source>
</evidence>
<dbReference type="InterPro" id="IPR013780">
    <property type="entry name" value="Glyco_hydro_b"/>
</dbReference>
<dbReference type="Gene3D" id="2.60.40.1130">
    <property type="entry name" value="Rab geranylgeranyltransferase alpha-subunit, insert domain"/>
    <property type="match status" value="1"/>
</dbReference>
<dbReference type="InterPro" id="IPR006048">
    <property type="entry name" value="A-amylase/branching_C"/>
</dbReference>
<evidence type="ECO:0000256" key="2">
    <source>
        <dbReference type="SAM" id="MobiDB-lite"/>
    </source>
</evidence>
<evidence type="ECO:0000259" key="4">
    <source>
        <dbReference type="SMART" id="SM00642"/>
    </source>
</evidence>
<accession>A0ABT4CBA0</accession>
<protein>
    <submittedName>
        <fullName evidence="5">Pullulanase-type alpha-1,6-glucosidase</fullName>
    </submittedName>
</protein>
<dbReference type="InterPro" id="IPR004193">
    <property type="entry name" value="Glyco_hydro_13_N"/>
</dbReference>
<dbReference type="Pfam" id="PF02922">
    <property type="entry name" value="CBM_48"/>
    <property type="match status" value="1"/>
</dbReference>
<keyword evidence="6" id="KW-1185">Reference proteome</keyword>
<dbReference type="InterPro" id="IPR014756">
    <property type="entry name" value="Ig_E-set"/>
</dbReference>
<organism evidence="5 6">
    <name type="scientific">Nocardioides pini</name>
    <dbReference type="NCBI Taxonomy" id="2975053"/>
    <lineage>
        <taxon>Bacteria</taxon>
        <taxon>Bacillati</taxon>
        <taxon>Actinomycetota</taxon>
        <taxon>Actinomycetes</taxon>
        <taxon>Propionibacteriales</taxon>
        <taxon>Nocardioidaceae</taxon>
        <taxon>Nocardioides</taxon>
    </lineage>
</organism>
<dbReference type="SUPFAM" id="SSF51011">
    <property type="entry name" value="Glycosyl hydrolase domain"/>
    <property type="match status" value="2"/>
</dbReference>
<proteinExistence type="inferred from homology"/>
<sequence length="1898" mass="204455">MRRPSPAVLGLSVLATLVASLAPLAPAHAEHRAAPPTSVTLVGDLQDELGCTEDWAPSCGPSGLDRLPDGSWELVAQVPAGTYQYKVAIDGTWAENYGAGGAADGPNLPLALEHPARLRFTYDDASHRVAVAPAEQPSATPTAADRELAGTSLRGPLTRENFYFVMADRFANGDPGNDAGGLTGDRLATGLDPTDKGFFHGGDIQGLSDRLDYIADLGTTAIWLTPSFKNRPVQGSGADASAGYHGYWVTDFTRIDPHFGTNAELEAFIDQAHGRGIKVFFDIITNHTADVIDYAEKQYGYVSKEAEPYVDASGAEFDDRDVVGSPDFPELDAATSFPYTPVFRSDADRTVKVPAWLNDPTYYHNRGDSTFAGESSTYGDFVGLDDLFTEQPDVVDGMTDIYEEWVDLGIDGFRIDTAKHVNMEFWQEFAPAIREHAASIGNDDFFAFGEVYDADPATLSTFSTEGRLDATLDFGFQDRATGFAKGGATTRLRDFYASDDWYTDTDSNAYASPTFLGNHDMGRIGTFLKGTGSELERDRLAHALMYLTRGQPVVYYGDEQGFVGDGGDKDAREDMFPSRVASYNDNDLLGTDATTATENYDTAHPLYRTIRGLAALRERYPALADGAQLHRYASGTAGVFAFSRIDARERREFVVALNNATTEKTVTVGTEMRRGTFTRVWPAGRESMRTDAEGRTTITVPPLSAVVWRANGTLAGRRHAPAIHLEKPSAGGTVGGRAPITVAVPDGGFNQVTVAWRRAGAADWTPLGTDDNAPYRVVHDVRPLRRGTLVEYRAVLRDSSGNLSVASSYATVGDPEPEPTPGGGGGTGPVTQPGSVSVPGSHNSEMGCAGDWAPACPQAQMSLDADDLVWKKTVTLPEGGYAYKAAVDGTWDENYGAGAVRGGGDIPLTVPAGGSTVTFYYEHGSHWITSDADGPIITLAGSMQSELGCPGDWQPACMRGWLKDPDGDGTYTFTGTLPAGSYETKVAHGLAWGEDYGVDGVRGGANIPFEVPAGGVEVVFTYDVTTHRLQVSTRSAGSAPDLGKARAQWLRDDLVAWDVPDAASRRYRLHWSQAGDLGVDAEAVTGGQSVALTHDPAGLPADVLADFPHLAGYEAFRLDRAAVRRVPEILTGQVAVASYDRSGALHDATGVQLPGVLDDVYADAARADLGVTWRGRRPTLTLWAPTAQDVSATVADRTVPMTRHSDGTWTATGPASWRNAAYTYDVTVYAPSAGKVVTNRVTDPYSVALTTNSQQSLVADLADPALAPAGWSATRAPVVAQPEDRTVYELHVRDFSIGDETVPAAERGTYMAFAHDDTAGMRHLRRLADAGLNTVHLLPAFDIATIEERRSAQASPACDLASLPPDSEEQQECVGAVRERDGFNWGYDPLHYTAPEGSYATDPEGTRRTVEFRRMVQGLNRSGLQVVMDVVYNHTAASGQDPKSVLDRIVPGYYHRLSATGAVETSTCCSNTATEHRMMEKLMIDSVLTWARDYKVNGFRFDLMGHHSLENMTRLRQALDGLTVRKDGVDGKAIYLYGEGWNFGEVADDARFVQATQRNLAGTGIGSFSDRLRDAVRGGGPFDEDPRVQGFGSGLATDPNGAEVNGTAEEQRADLLHLEDLVRLGMAGNLANFRFRSSTGEEVRGSEVDYNGQPAGYAADPAETVTYVDAHDNETLFDSLAFKLPRATTMGDRVRMNTVSLSTVALSQGVVFWHAGTDLLRSKSLDRNSYDSGDWFNRVDWERRDNTFGSGLPLRVDNEAKWAYMRPLLADPALDPTPAAMDEAHARALDLLRIRSSSRLFRLGSLEAIQAKVSFLDSDPGVVAMLVDDTRGTDADPRRDGVLVVVNAGSTPTTVARTGDGWTLHEVQASGTDPVVRSSTVAADSVTVPARTTAVFER</sequence>
<dbReference type="Pfam" id="PF11852">
    <property type="entry name" value="Pullul_strch_C"/>
    <property type="match status" value="1"/>
</dbReference>
<dbReference type="SUPFAM" id="SSF51445">
    <property type="entry name" value="(Trans)glycosidases"/>
    <property type="match status" value="2"/>
</dbReference>
<dbReference type="SUPFAM" id="SSF81296">
    <property type="entry name" value="E set domains"/>
    <property type="match status" value="2"/>
</dbReference>
<dbReference type="InterPro" id="IPR054409">
    <property type="entry name" value="X25_BaPul-like"/>
</dbReference>
<dbReference type="InterPro" id="IPR040671">
    <property type="entry name" value="Pullulanase_N2"/>
</dbReference>
<dbReference type="Pfam" id="PF00128">
    <property type="entry name" value="Alpha-amylase"/>
    <property type="match status" value="1"/>
</dbReference>
<dbReference type="Pfam" id="PF22058">
    <property type="entry name" value="X25_BaPul_like"/>
    <property type="match status" value="3"/>
</dbReference>
<dbReference type="Gene3D" id="2.60.40.1180">
    <property type="entry name" value="Golgi alpha-mannosidase II"/>
    <property type="match status" value="2"/>
</dbReference>
<dbReference type="Proteomes" id="UP001074726">
    <property type="component" value="Unassembled WGS sequence"/>
</dbReference>
<dbReference type="EMBL" id="JAPPUX010000001">
    <property type="protein sequence ID" value="MCY4725157.1"/>
    <property type="molecule type" value="Genomic_DNA"/>
</dbReference>
<dbReference type="InterPro" id="IPR024561">
    <property type="entry name" value="Pullul_strch_C"/>
</dbReference>
<dbReference type="InterPro" id="IPR013783">
    <property type="entry name" value="Ig-like_fold"/>
</dbReference>
<dbReference type="PANTHER" id="PTHR43002">
    <property type="entry name" value="GLYCOGEN DEBRANCHING ENZYME"/>
    <property type="match status" value="1"/>
</dbReference>
<feature type="chain" id="PRO_5047451645" evidence="3">
    <location>
        <begin position="30"/>
        <end position="1898"/>
    </location>
</feature>
<feature type="region of interest" description="Disordered" evidence="2">
    <location>
        <begin position="806"/>
        <end position="846"/>
    </location>
</feature>
<dbReference type="Pfam" id="PF02806">
    <property type="entry name" value="Alpha-amylase_C"/>
    <property type="match status" value="1"/>
</dbReference>
<dbReference type="RefSeq" id="WP_268109964.1">
    <property type="nucleotide sequence ID" value="NZ_JAPPUX010000001.1"/>
</dbReference>
<dbReference type="InterPro" id="IPR006047">
    <property type="entry name" value="GH13_cat_dom"/>
</dbReference>
<evidence type="ECO:0000313" key="6">
    <source>
        <dbReference type="Proteomes" id="UP001074726"/>
    </source>
</evidence>
<keyword evidence="3" id="KW-0732">Signal</keyword>
<dbReference type="Pfam" id="PF17967">
    <property type="entry name" value="Pullulanase_N2"/>
    <property type="match status" value="1"/>
</dbReference>
<dbReference type="NCBIfam" id="TIGR02103">
    <property type="entry name" value="pullul_strch"/>
    <property type="match status" value="1"/>
</dbReference>
<evidence type="ECO:0000313" key="5">
    <source>
        <dbReference type="EMBL" id="MCY4725157.1"/>
    </source>
</evidence>
<dbReference type="CDD" id="cd11339">
    <property type="entry name" value="AmyAc_bac_CMD_like_2"/>
    <property type="match status" value="1"/>
</dbReference>
<dbReference type="InterPro" id="IPR017853">
    <property type="entry name" value="GH"/>
</dbReference>
<gene>
    <name evidence="5" type="primary">pulA</name>
    <name evidence="5" type="ORF">NYO98_02625</name>
</gene>
<dbReference type="Gene3D" id="3.20.20.80">
    <property type="entry name" value="Glycosidases"/>
    <property type="match status" value="2"/>
</dbReference>
<dbReference type="SMART" id="SM00642">
    <property type="entry name" value="Aamy"/>
    <property type="match status" value="1"/>
</dbReference>
<dbReference type="CDD" id="cd12962">
    <property type="entry name" value="X25_BaPul_like"/>
    <property type="match status" value="3"/>
</dbReference>
<dbReference type="Gene3D" id="2.60.40.10">
    <property type="entry name" value="Immunoglobulins"/>
    <property type="match status" value="4"/>
</dbReference>
<feature type="domain" description="Glycosyl hydrolase family 13 catalytic" evidence="4">
    <location>
        <begin position="164"/>
        <end position="617"/>
    </location>
</feature>
<dbReference type="InterPro" id="IPR011839">
    <property type="entry name" value="Pullul_strch"/>
</dbReference>
<feature type="signal peptide" evidence="3">
    <location>
        <begin position="1"/>
        <end position="29"/>
    </location>
</feature>
<name>A0ABT4CBA0_9ACTN</name>
<dbReference type="CDD" id="cd11341">
    <property type="entry name" value="AmyAc_Pullulanase_LD-like"/>
    <property type="match status" value="1"/>
</dbReference>
<comment type="caution">
    <text evidence="5">The sequence shown here is derived from an EMBL/GenBank/DDBJ whole genome shotgun (WGS) entry which is preliminary data.</text>
</comment>
<dbReference type="CDD" id="cd02860">
    <property type="entry name" value="E_set_Pullulanase"/>
    <property type="match status" value="1"/>
</dbReference>